<keyword evidence="2 5" id="KW-0028">Amino-acid biosynthesis</keyword>
<comment type="subunit">
    <text evidence="5">Homodimer.</text>
</comment>
<dbReference type="InterPro" id="IPR004636">
    <property type="entry name" value="AcOrn/SuccOrn_fam"/>
</dbReference>
<comment type="cofactor">
    <cofactor evidence="5">
        <name>pyridoxal 5'-phosphate</name>
        <dbReference type="ChEBI" id="CHEBI:597326"/>
    </cofactor>
    <text evidence="5">Binds 1 pyridoxal phosphate per subunit.</text>
</comment>
<evidence type="ECO:0000313" key="6">
    <source>
        <dbReference type="EMBL" id="SFE36442.1"/>
    </source>
</evidence>
<dbReference type="GO" id="GO:0042802">
    <property type="term" value="F:identical protein binding"/>
    <property type="evidence" value="ECO:0007669"/>
    <property type="project" value="TreeGrafter"/>
</dbReference>
<dbReference type="GO" id="GO:0006526">
    <property type="term" value="P:L-arginine biosynthetic process"/>
    <property type="evidence" value="ECO:0007669"/>
    <property type="project" value="UniProtKB-UniRule"/>
</dbReference>
<dbReference type="SUPFAM" id="SSF53383">
    <property type="entry name" value="PLP-dependent transferases"/>
    <property type="match status" value="1"/>
</dbReference>
<gene>
    <name evidence="5" type="primary">argD</name>
    <name evidence="6" type="ORF">SAMN02745121_04029</name>
</gene>
<dbReference type="InterPro" id="IPR015424">
    <property type="entry name" value="PyrdxlP-dep_Trfase"/>
</dbReference>
<keyword evidence="1 5" id="KW-0032">Aminotransferase</keyword>
<keyword evidence="7" id="KW-1185">Reference proteome</keyword>
<dbReference type="NCBIfam" id="NF002325">
    <property type="entry name" value="PRK01278.1"/>
    <property type="match status" value="1"/>
</dbReference>
<comment type="similarity">
    <text evidence="5">Belongs to the class-III pyridoxal-phosphate-dependent aminotransferase family. ArgD subfamily.</text>
</comment>
<dbReference type="HAMAP" id="MF_01107">
    <property type="entry name" value="ArgD_aminotrans_3"/>
    <property type="match status" value="1"/>
</dbReference>
<evidence type="ECO:0000313" key="7">
    <source>
        <dbReference type="Proteomes" id="UP000199400"/>
    </source>
</evidence>
<dbReference type="InterPro" id="IPR015421">
    <property type="entry name" value="PyrdxlP-dep_Trfase_major"/>
</dbReference>
<dbReference type="NCBIfam" id="TIGR00707">
    <property type="entry name" value="argD"/>
    <property type="match status" value="1"/>
</dbReference>
<feature type="binding site" evidence="5">
    <location>
        <begin position="116"/>
        <end position="117"/>
    </location>
    <ligand>
        <name>pyridoxal 5'-phosphate</name>
        <dbReference type="ChEBI" id="CHEBI:597326"/>
    </ligand>
</feature>
<dbReference type="Gene3D" id="3.90.1150.10">
    <property type="entry name" value="Aspartate Aminotransferase, domain 1"/>
    <property type="match status" value="1"/>
</dbReference>
<feature type="binding site" evidence="5">
    <location>
        <position position="152"/>
    </location>
    <ligand>
        <name>N(2)-acetyl-L-ornithine</name>
        <dbReference type="ChEBI" id="CHEBI:57805"/>
    </ligand>
</feature>
<dbReference type="EC" id="2.6.1.11" evidence="5"/>
<dbReference type="InterPro" id="IPR015422">
    <property type="entry name" value="PyrdxlP-dep_Trfase_small"/>
</dbReference>
<keyword evidence="5" id="KW-0963">Cytoplasm</keyword>
<sequence>MWNVHGAMSAPPPAPFDPQAFDAHVMSTYARFPIALERGEGCRVWDTTGRSYLDFAAGIATCTLGHAHKNLVEAVTRQIGRLHHVSNLYYIPEQGMLAALLAALGAGERAFFCNSGAEANEAAIKLARKYGRTRLGIERPVVIAAQASFHGRTLATVTATGQAKYQQNFDPLVPGFVHVPFNDATALGEAIVELDRERKQVAAVLLEPLQGEGGIRPGDPAVFRKIRELCDARGILLMFDEVQVGVGRSGKWWGHQHLEVEADVVTLAKGLAGGLPIGAMLCKRSCDVFQPGDHASTFGGNPLACAAALTVLMTIEKDKLVDNARLRGDQLRAGLQALAKSSPGKIAEVRGWGLLLGAELGSTEPRTAADIARAALDAGLLVVPAGPRVVRFVPPLIVTAAEIDEALAVFARVLAG</sequence>
<dbReference type="GO" id="GO:0030170">
    <property type="term" value="F:pyridoxal phosphate binding"/>
    <property type="evidence" value="ECO:0007669"/>
    <property type="project" value="InterPro"/>
</dbReference>
<dbReference type="PANTHER" id="PTHR11986">
    <property type="entry name" value="AMINOTRANSFERASE CLASS III"/>
    <property type="match status" value="1"/>
</dbReference>
<dbReference type="UniPathway" id="UPA00068">
    <property type="reaction ID" value="UER00109"/>
</dbReference>
<keyword evidence="3 5" id="KW-0808">Transferase</keyword>
<evidence type="ECO:0000256" key="3">
    <source>
        <dbReference type="ARBA" id="ARBA00022679"/>
    </source>
</evidence>
<dbReference type="Pfam" id="PF00202">
    <property type="entry name" value="Aminotran_3"/>
    <property type="match status" value="1"/>
</dbReference>
<proteinExistence type="inferred from homology"/>
<dbReference type="PROSITE" id="PS00600">
    <property type="entry name" value="AA_TRANSFER_CLASS_3"/>
    <property type="match status" value="1"/>
</dbReference>
<feature type="binding site" evidence="5">
    <location>
        <position position="297"/>
    </location>
    <ligand>
        <name>pyridoxal 5'-phosphate</name>
        <dbReference type="ChEBI" id="CHEBI:597326"/>
    </ligand>
</feature>
<evidence type="ECO:0000256" key="4">
    <source>
        <dbReference type="ARBA" id="ARBA00022898"/>
    </source>
</evidence>
<dbReference type="GO" id="GO:0005737">
    <property type="term" value="C:cytoplasm"/>
    <property type="evidence" value="ECO:0007669"/>
    <property type="project" value="UniProtKB-SubCell"/>
</dbReference>
<dbReference type="InterPro" id="IPR049704">
    <property type="entry name" value="Aminotrans_3_PPA_site"/>
</dbReference>
<dbReference type="AlphaFoldDB" id="A0A1I1ZXM8"/>
<comment type="subcellular location">
    <subcellularLocation>
        <location evidence="5">Cytoplasm</location>
    </subcellularLocation>
</comment>
<reference evidence="7" key="1">
    <citation type="submission" date="2016-10" db="EMBL/GenBank/DDBJ databases">
        <authorList>
            <person name="Varghese N."/>
            <person name="Submissions S."/>
        </authorList>
    </citation>
    <scope>NUCLEOTIDE SEQUENCE [LARGE SCALE GENOMIC DNA]</scope>
    <source>
        <strain evidence="7">ATCC 25963</strain>
    </source>
</reference>
<dbReference type="STRING" id="54.SAMN02745121_04029"/>
<comment type="catalytic activity">
    <reaction evidence="5">
        <text>N(2)-acetyl-L-ornithine + 2-oxoglutarate = N-acetyl-L-glutamate 5-semialdehyde + L-glutamate</text>
        <dbReference type="Rhea" id="RHEA:18049"/>
        <dbReference type="ChEBI" id="CHEBI:16810"/>
        <dbReference type="ChEBI" id="CHEBI:29123"/>
        <dbReference type="ChEBI" id="CHEBI:29985"/>
        <dbReference type="ChEBI" id="CHEBI:57805"/>
        <dbReference type="EC" id="2.6.1.11"/>
    </reaction>
</comment>
<dbReference type="InterPro" id="IPR050103">
    <property type="entry name" value="Class-III_PLP-dep_AT"/>
</dbReference>
<evidence type="ECO:0000256" key="1">
    <source>
        <dbReference type="ARBA" id="ARBA00022576"/>
    </source>
</evidence>
<organism evidence="6 7">
    <name type="scientific">Nannocystis exedens</name>
    <dbReference type="NCBI Taxonomy" id="54"/>
    <lineage>
        <taxon>Bacteria</taxon>
        <taxon>Pseudomonadati</taxon>
        <taxon>Myxococcota</taxon>
        <taxon>Polyangia</taxon>
        <taxon>Nannocystales</taxon>
        <taxon>Nannocystaceae</taxon>
        <taxon>Nannocystis</taxon>
    </lineage>
</organism>
<dbReference type="GO" id="GO:0003992">
    <property type="term" value="F:N2-acetyl-L-ornithine:2-oxoglutarate 5-aminotransferase activity"/>
    <property type="evidence" value="ECO:0007669"/>
    <property type="project" value="UniProtKB-UniRule"/>
</dbReference>
<feature type="binding site" evidence="5">
    <location>
        <position position="149"/>
    </location>
    <ligand>
        <name>pyridoxal 5'-phosphate</name>
        <dbReference type="ChEBI" id="CHEBI:597326"/>
    </ligand>
</feature>
<dbReference type="CDD" id="cd00610">
    <property type="entry name" value="OAT_like"/>
    <property type="match status" value="1"/>
</dbReference>
<evidence type="ECO:0000256" key="5">
    <source>
        <dbReference type="HAMAP-Rule" id="MF_01107"/>
    </source>
</evidence>
<keyword evidence="5" id="KW-0055">Arginine biosynthesis</keyword>
<dbReference type="PIRSF" id="PIRSF000521">
    <property type="entry name" value="Transaminase_4ab_Lys_Orn"/>
    <property type="match status" value="1"/>
</dbReference>
<keyword evidence="4 5" id="KW-0663">Pyridoxal phosphate</keyword>
<evidence type="ECO:0000256" key="2">
    <source>
        <dbReference type="ARBA" id="ARBA00022605"/>
    </source>
</evidence>
<comment type="miscellaneous">
    <text evidence="5">May also have succinyldiaminopimelate aminotransferase activity, thus carrying out the corresponding step in lysine biosynthesis.</text>
</comment>
<accession>A0A1I1ZXM8</accession>
<name>A0A1I1ZXM8_9BACT</name>
<feature type="modified residue" description="N6-(pyridoxal phosphate)lysine" evidence="5">
    <location>
        <position position="269"/>
    </location>
</feature>
<dbReference type="FunFam" id="3.40.640.10:FF:000004">
    <property type="entry name" value="Acetylornithine aminotransferase"/>
    <property type="match status" value="1"/>
</dbReference>
<dbReference type="Gene3D" id="3.40.640.10">
    <property type="entry name" value="Type I PLP-dependent aspartate aminotransferase-like (Major domain)"/>
    <property type="match status" value="1"/>
</dbReference>
<protein>
    <recommendedName>
        <fullName evidence="5">Acetylornithine aminotransferase</fullName>
        <shortName evidence="5">ACOAT</shortName>
        <ecNumber evidence="5">2.6.1.11</ecNumber>
    </recommendedName>
</protein>
<feature type="binding site" evidence="5">
    <location>
        <begin position="240"/>
        <end position="243"/>
    </location>
    <ligand>
        <name>pyridoxal 5'-phosphate</name>
        <dbReference type="ChEBI" id="CHEBI:597326"/>
    </ligand>
</feature>
<comment type="pathway">
    <text evidence="5">Amino-acid biosynthesis; L-arginine biosynthesis; N(2)-acetyl-L-ornithine from L-glutamate: step 4/4.</text>
</comment>
<dbReference type="PANTHER" id="PTHR11986:SF79">
    <property type="entry name" value="ACETYLORNITHINE AMINOTRANSFERASE, MITOCHONDRIAL"/>
    <property type="match status" value="1"/>
</dbReference>
<dbReference type="EMBL" id="FOMX01000012">
    <property type="protein sequence ID" value="SFE36442.1"/>
    <property type="molecule type" value="Genomic_DNA"/>
</dbReference>
<feature type="binding site" evidence="5">
    <location>
        <position position="296"/>
    </location>
    <ligand>
        <name>N(2)-acetyl-L-ornithine</name>
        <dbReference type="ChEBI" id="CHEBI:57805"/>
    </ligand>
</feature>
<dbReference type="Proteomes" id="UP000199400">
    <property type="component" value="Unassembled WGS sequence"/>
</dbReference>
<dbReference type="InterPro" id="IPR005814">
    <property type="entry name" value="Aminotrans_3"/>
</dbReference>